<protein>
    <recommendedName>
        <fullName evidence="1">type I protein arginine methyltransferase</fullName>
        <ecNumber evidence="1">2.1.1.319</ecNumber>
    </recommendedName>
</protein>
<keyword evidence="10" id="KW-1185">Reference proteome</keyword>
<accession>A0A9W7A1J1</accession>
<gene>
    <name evidence="9" type="ORF">TrRE_jg7061</name>
</gene>
<evidence type="ECO:0000256" key="5">
    <source>
        <dbReference type="ARBA" id="ARBA00049303"/>
    </source>
</evidence>
<dbReference type="CDD" id="cd02440">
    <property type="entry name" value="AdoMet_MTases"/>
    <property type="match status" value="1"/>
</dbReference>
<evidence type="ECO:0000259" key="8">
    <source>
        <dbReference type="Pfam" id="PF22528"/>
    </source>
</evidence>
<dbReference type="InterPro" id="IPR025799">
    <property type="entry name" value="Arg_MeTrfase"/>
</dbReference>
<evidence type="ECO:0000256" key="1">
    <source>
        <dbReference type="ARBA" id="ARBA00011925"/>
    </source>
</evidence>
<name>A0A9W7A1J1_9STRA</name>
<dbReference type="EC" id="2.1.1.319" evidence="1"/>
<comment type="caution">
    <text evidence="9">The sequence shown here is derived from an EMBL/GenBank/DDBJ whole genome shotgun (WGS) entry which is preliminary data.</text>
</comment>
<dbReference type="Gene3D" id="1.20.1050.10">
    <property type="match status" value="1"/>
</dbReference>
<dbReference type="SUPFAM" id="SSF52833">
    <property type="entry name" value="Thioredoxin-like"/>
    <property type="match status" value="1"/>
</dbReference>
<dbReference type="SUPFAM" id="SSF47616">
    <property type="entry name" value="GST C-terminal domain-like"/>
    <property type="match status" value="1"/>
</dbReference>
<dbReference type="GO" id="GO:0032259">
    <property type="term" value="P:methylation"/>
    <property type="evidence" value="ECO:0007669"/>
    <property type="project" value="UniProtKB-KW"/>
</dbReference>
<dbReference type="OrthoDB" id="7848332at2759"/>
<dbReference type="SFLD" id="SFLDG01206">
    <property type="entry name" value="Xi.1"/>
    <property type="match status" value="1"/>
</dbReference>
<dbReference type="EMBL" id="BRXZ01003888">
    <property type="protein sequence ID" value="GMH63981.1"/>
    <property type="molecule type" value="Genomic_DNA"/>
</dbReference>
<dbReference type="InterPro" id="IPR036282">
    <property type="entry name" value="Glutathione-S-Trfase_C_sf"/>
</dbReference>
<dbReference type="Gene3D" id="3.40.30.10">
    <property type="entry name" value="Glutaredoxin"/>
    <property type="match status" value="1"/>
</dbReference>
<dbReference type="SFLD" id="SFLDG01148">
    <property type="entry name" value="Xi_(cytGST)"/>
    <property type="match status" value="1"/>
</dbReference>
<dbReference type="Gene3D" id="2.70.160.11">
    <property type="entry name" value="Hnrnp arginine n-methyltransferase1"/>
    <property type="match status" value="1"/>
</dbReference>
<dbReference type="GO" id="GO:0035242">
    <property type="term" value="F:protein-arginine omega-N asymmetric methyltransferase activity"/>
    <property type="evidence" value="ECO:0007669"/>
    <property type="project" value="UniProtKB-EC"/>
</dbReference>
<evidence type="ECO:0000313" key="10">
    <source>
        <dbReference type="Proteomes" id="UP001165082"/>
    </source>
</evidence>
<evidence type="ECO:0000256" key="6">
    <source>
        <dbReference type="PROSITE-ProRule" id="PRU01015"/>
    </source>
</evidence>
<dbReference type="Pfam" id="PF06325">
    <property type="entry name" value="PrmA"/>
    <property type="match status" value="1"/>
</dbReference>
<reference evidence="9" key="1">
    <citation type="submission" date="2022-07" db="EMBL/GenBank/DDBJ databases">
        <title>Genome analysis of Parmales, a sister group of diatoms, reveals the evolutionary specialization of diatoms from phago-mixotrophs to photoautotrophs.</title>
        <authorList>
            <person name="Ban H."/>
            <person name="Sato S."/>
            <person name="Yoshikawa S."/>
            <person name="Kazumasa Y."/>
            <person name="Nakamura Y."/>
            <person name="Ichinomiya M."/>
            <person name="Saitoh K."/>
            <person name="Sato N."/>
            <person name="Blanc-Mathieu R."/>
            <person name="Endo H."/>
            <person name="Kuwata A."/>
            <person name="Ogata H."/>
        </authorList>
    </citation>
    <scope>NUCLEOTIDE SEQUENCE</scope>
</reference>
<dbReference type="Gene3D" id="3.40.50.150">
    <property type="entry name" value="Vaccinia Virus protein VP39"/>
    <property type="match status" value="1"/>
</dbReference>
<evidence type="ECO:0000256" key="2">
    <source>
        <dbReference type="ARBA" id="ARBA00022603"/>
    </source>
</evidence>
<dbReference type="Pfam" id="PF13410">
    <property type="entry name" value="GST_C_2"/>
    <property type="match status" value="1"/>
</dbReference>
<proteinExistence type="predicted"/>
<dbReference type="PROSITE" id="PS51678">
    <property type="entry name" value="SAM_MT_PRMT"/>
    <property type="match status" value="1"/>
</dbReference>
<feature type="domain" description="GST N-terminal" evidence="7">
    <location>
        <begin position="438"/>
        <end position="561"/>
    </location>
</feature>
<organism evidence="9 10">
    <name type="scientific">Triparma retinervis</name>
    <dbReference type="NCBI Taxonomy" id="2557542"/>
    <lineage>
        <taxon>Eukaryota</taxon>
        <taxon>Sar</taxon>
        <taxon>Stramenopiles</taxon>
        <taxon>Ochrophyta</taxon>
        <taxon>Bolidophyceae</taxon>
        <taxon>Parmales</taxon>
        <taxon>Triparmaceae</taxon>
        <taxon>Triparma</taxon>
    </lineage>
</organism>
<dbReference type="GO" id="GO:0005737">
    <property type="term" value="C:cytoplasm"/>
    <property type="evidence" value="ECO:0007669"/>
    <property type="project" value="TreeGrafter"/>
</dbReference>
<feature type="domain" description="Protein arginine N-methyltransferase" evidence="8">
    <location>
        <begin position="155"/>
        <end position="334"/>
    </location>
</feature>
<keyword evidence="2 6" id="KW-0489">Methyltransferase</keyword>
<evidence type="ECO:0000256" key="4">
    <source>
        <dbReference type="ARBA" id="ARBA00022691"/>
    </source>
</evidence>
<dbReference type="InterPro" id="IPR029063">
    <property type="entry name" value="SAM-dependent_MTases_sf"/>
</dbReference>
<dbReference type="Proteomes" id="UP001165082">
    <property type="component" value="Unassembled WGS sequence"/>
</dbReference>
<keyword evidence="3 6" id="KW-0808">Transferase</keyword>
<dbReference type="AlphaFoldDB" id="A0A9W7A1J1"/>
<dbReference type="InterPro" id="IPR016639">
    <property type="entry name" value="GST_Omega/GSH"/>
</dbReference>
<dbReference type="PANTHER" id="PTHR32419">
    <property type="entry name" value="GLUTATHIONYL-HYDROQUINONE REDUCTASE"/>
    <property type="match status" value="1"/>
</dbReference>
<dbReference type="SFLD" id="SFLDS00019">
    <property type="entry name" value="Glutathione_Transferase_(cytos"/>
    <property type="match status" value="1"/>
</dbReference>
<dbReference type="InterPro" id="IPR040079">
    <property type="entry name" value="Glutathione_S-Trfase"/>
</dbReference>
<dbReference type="SUPFAM" id="SSF53335">
    <property type="entry name" value="S-adenosyl-L-methionine-dependent methyltransferases"/>
    <property type="match status" value="1"/>
</dbReference>
<dbReference type="InterPro" id="IPR047047">
    <property type="entry name" value="GST_Omega-like_C"/>
</dbReference>
<dbReference type="FunFam" id="3.40.50.150:FF:000003">
    <property type="entry name" value="Blast:Protein arginine N-methyltransferase 1"/>
    <property type="match status" value="1"/>
</dbReference>
<keyword evidence="4 6" id="KW-0949">S-adenosyl-L-methionine</keyword>
<sequence length="738" mass="83519">MLSDQNRMAAYHSAIVGNADLFKDKIVMDVGTGSGILACWAAQAGARKVYAIEYTDMAKNAEKVMEANGVSHIVTVVQGAVEDVVLPEGTEGNVDIIISEWMGYFLLRESMLDSLIRARDKYLKPSTGLMFPSHCDMHWGPVNDKNERLACQSEYVGSMGDWTEFVEGTKGMYGVDMSCLEDNYEKEQEEYYILSSKWSELPTEALLAEPCMVKRFDMATCTIEESKGILPGNASKFSFPNVESDETMEVSGFAGWFTSDFKSRTDPAGKDAPPVNNPVNLTTAPGPYTHWGQQVFYLKTPIILMAGERTDIEGEIEMMRSKDNARLYNVKVTHQAARFNKASGVCMHKNGPTEVVYQMPSLTTLKLNHPSKDRVMEKDKVWATADDDLFKGSDQDKYKNSASVKGAVVRPSVKFHGFVGTPDFPAEKGRYRLYVAEACPWSHRTYMMWKLKGLDSGIVALTLTGYKLENISFEPPYDDYHGWDFDESEGAHHSQPKAGLYEEPHGFSHIEQLYELAHPGFRESYESKGQRPYYSAPVLFDEKEQKIVSTESADIIRMFNSVFDEVGAKKIDLAPKELEAEMEAADSIVYPKINDGVYRCGFATTQEAYSLAYHDHWSGMDSVESTLGSRRFLCGEVFTLSDVRLWVTLARYDSVYFSHFKTNRTRLKEMPNLYRYLRDVYRIPGIAETLNLPHIVKHYYYSQRMVNPTGIWPLGGPTEEFFTKDNHELGYEPYQFPA</sequence>
<evidence type="ECO:0000313" key="9">
    <source>
        <dbReference type="EMBL" id="GMH63981.1"/>
    </source>
</evidence>
<comment type="catalytic activity">
    <reaction evidence="5">
        <text>L-arginyl-[protein] + S-adenosyl-L-methionine = N(omega)-methyl-L-arginyl-[protein] + S-adenosyl-L-homocysteine + H(+)</text>
        <dbReference type="Rhea" id="RHEA:48100"/>
        <dbReference type="Rhea" id="RHEA-COMP:10532"/>
        <dbReference type="Rhea" id="RHEA-COMP:11990"/>
        <dbReference type="ChEBI" id="CHEBI:15378"/>
        <dbReference type="ChEBI" id="CHEBI:29965"/>
        <dbReference type="ChEBI" id="CHEBI:57856"/>
        <dbReference type="ChEBI" id="CHEBI:59789"/>
        <dbReference type="ChEBI" id="CHEBI:65280"/>
    </reaction>
    <physiologicalReaction direction="left-to-right" evidence="5">
        <dbReference type="Rhea" id="RHEA:48101"/>
    </physiologicalReaction>
</comment>
<dbReference type="InterPro" id="IPR055135">
    <property type="entry name" value="PRMT_dom"/>
</dbReference>
<evidence type="ECO:0000259" key="7">
    <source>
        <dbReference type="Pfam" id="PF13409"/>
    </source>
</evidence>
<dbReference type="InterPro" id="IPR004045">
    <property type="entry name" value="Glutathione_S-Trfase_N"/>
</dbReference>
<dbReference type="PANTHER" id="PTHR32419:SF6">
    <property type="entry name" value="GLUTATHIONE S-TRANSFERASE OMEGA-LIKE 1-RELATED"/>
    <property type="match status" value="1"/>
</dbReference>
<dbReference type="Pfam" id="PF22528">
    <property type="entry name" value="PRMT_C"/>
    <property type="match status" value="1"/>
</dbReference>
<dbReference type="Pfam" id="PF13409">
    <property type="entry name" value="GST_N_2"/>
    <property type="match status" value="1"/>
</dbReference>
<dbReference type="CDD" id="cd03190">
    <property type="entry name" value="GST_C_Omega_like"/>
    <property type="match status" value="1"/>
</dbReference>
<dbReference type="InterPro" id="IPR036249">
    <property type="entry name" value="Thioredoxin-like_sf"/>
</dbReference>
<dbReference type="GO" id="GO:0004364">
    <property type="term" value="F:glutathione transferase activity"/>
    <property type="evidence" value="ECO:0007669"/>
    <property type="project" value="InterPro"/>
</dbReference>
<evidence type="ECO:0000256" key="3">
    <source>
        <dbReference type="ARBA" id="ARBA00022679"/>
    </source>
</evidence>